<evidence type="ECO:0000313" key="1">
    <source>
        <dbReference type="EMBL" id="CAA9450161.1"/>
    </source>
</evidence>
<dbReference type="AlphaFoldDB" id="A0A6J4QYF4"/>
<accession>A0A6J4QYF4</accession>
<proteinExistence type="predicted"/>
<reference evidence="1" key="1">
    <citation type="submission" date="2020-02" db="EMBL/GenBank/DDBJ databases">
        <authorList>
            <person name="Meier V. D."/>
        </authorList>
    </citation>
    <scope>NUCLEOTIDE SEQUENCE</scope>
    <source>
        <strain evidence="1">AVDCRST_MAG02</strain>
    </source>
</reference>
<sequence length="65" mass="7134">MVGESVALGPLRKDLLPLDGRWINALSSARSRDRREGAGLLRAAVEKRTRADVHLLRTGDPAICR</sequence>
<organism evidence="1">
    <name type="scientific">uncultured Rubrobacteraceae bacterium</name>
    <dbReference type="NCBI Taxonomy" id="349277"/>
    <lineage>
        <taxon>Bacteria</taxon>
        <taxon>Bacillati</taxon>
        <taxon>Actinomycetota</taxon>
        <taxon>Rubrobacteria</taxon>
        <taxon>Rubrobacterales</taxon>
        <taxon>Rubrobacteraceae</taxon>
        <taxon>environmental samples</taxon>
    </lineage>
</organism>
<name>A0A6J4QYF4_9ACTN</name>
<protein>
    <submittedName>
        <fullName evidence="1">Uncharacterized protein</fullName>
    </submittedName>
</protein>
<dbReference type="EMBL" id="CADCVH010000023">
    <property type="protein sequence ID" value="CAA9450161.1"/>
    <property type="molecule type" value="Genomic_DNA"/>
</dbReference>
<gene>
    <name evidence="1" type="ORF">AVDCRST_MAG02-691</name>
</gene>